<accession>A0A8T1S7D0</accession>
<evidence type="ECO:0000256" key="6">
    <source>
        <dbReference type="ARBA" id="ARBA00022833"/>
    </source>
</evidence>
<dbReference type="SMART" id="SM00355">
    <property type="entry name" value="ZnF_C2H2"/>
    <property type="match status" value="3"/>
</dbReference>
<dbReference type="AlphaFoldDB" id="A0A8T1S7D0"/>
<name>A0A8T1S7D0_CHESE</name>
<dbReference type="FunFam" id="3.30.160.60:FF:002343">
    <property type="entry name" value="Zinc finger protein 33A"/>
    <property type="match status" value="1"/>
</dbReference>
<dbReference type="EMBL" id="JAHGAV010000506">
    <property type="protein sequence ID" value="KAG6924949.1"/>
    <property type="molecule type" value="Genomic_DNA"/>
</dbReference>
<keyword evidence="15" id="KW-1185">Reference proteome</keyword>
<dbReference type="Gene3D" id="3.30.160.60">
    <property type="entry name" value="Classic Zinc Finger"/>
    <property type="match status" value="3"/>
</dbReference>
<evidence type="ECO:0000256" key="2">
    <source>
        <dbReference type="ARBA" id="ARBA00006991"/>
    </source>
</evidence>
<feature type="compositionally biased region" description="Basic and acidic residues" evidence="12">
    <location>
        <begin position="1"/>
        <end position="10"/>
    </location>
</feature>
<feature type="compositionally biased region" description="Polar residues" evidence="12">
    <location>
        <begin position="29"/>
        <end position="38"/>
    </location>
</feature>
<keyword evidence="6" id="KW-0862">Zinc</keyword>
<evidence type="ECO:0000256" key="10">
    <source>
        <dbReference type="ARBA" id="ARBA00023242"/>
    </source>
</evidence>
<dbReference type="GO" id="GO:0008270">
    <property type="term" value="F:zinc ion binding"/>
    <property type="evidence" value="ECO:0007669"/>
    <property type="project" value="UniProtKB-KW"/>
</dbReference>
<dbReference type="InterPro" id="IPR013087">
    <property type="entry name" value="Znf_C2H2_type"/>
</dbReference>
<dbReference type="PROSITE" id="PS00028">
    <property type="entry name" value="ZINC_FINGER_C2H2_1"/>
    <property type="match status" value="2"/>
</dbReference>
<evidence type="ECO:0000256" key="11">
    <source>
        <dbReference type="PROSITE-ProRule" id="PRU00042"/>
    </source>
</evidence>
<keyword evidence="10" id="KW-0539">Nucleus</keyword>
<evidence type="ECO:0000256" key="12">
    <source>
        <dbReference type="SAM" id="MobiDB-lite"/>
    </source>
</evidence>
<evidence type="ECO:0000256" key="8">
    <source>
        <dbReference type="ARBA" id="ARBA00023125"/>
    </source>
</evidence>
<evidence type="ECO:0000256" key="4">
    <source>
        <dbReference type="ARBA" id="ARBA00022737"/>
    </source>
</evidence>
<feature type="domain" description="C2H2-type" evidence="13">
    <location>
        <begin position="115"/>
        <end position="142"/>
    </location>
</feature>
<keyword evidence="9" id="KW-0804">Transcription</keyword>
<dbReference type="Proteomes" id="UP000765507">
    <property type="component" value="Unassembled WGS sequence"/>
</dbReference>
<dbReference type="OrthoDB" id="6077919at2759"/>
<evidence type="ECO:0000256" key="1">
    <source>
        <dbReference type="ARBA" id="ARBA00004123"/>
    </source>
</evidence>
<keyword evidence="8" id="KW-0238">DNA-binding</keyword>
<proteinExistence type="inferred from homology"/>
<keyword evidence="5 11" id="KW-0863">Zinc-finger</keyword>
<sequence>MQSDLTDGRRGGSPGPQSPVSEELEIPRSTHTGDGTVSESEEENPQQEGPERVEPQGVLSGDAERNISQNPGQGEARESQQGNQPEERRGESVGHVGALKHSMGGRTPPAGKSRSPCTECGKHFSRSAYLAQHQRVHMGERPYACATCGKSFAVSSALLRHQRTHTGKRPYQCPDCQCSFSRNSHLTRHRHCLACRASAPSPAQIAGGRSARART</sequence>
<feature type="region of interest" description="Disordered" evidence="12">
    <location>
        <begin position="1"/>
        <end position="118"/>
    </location>
</feature>
<comment type="subcellular location">
    <subcellularLocation>
        <location evidence="1">Nucleus</location>
    </subcellularLocation>
</comment>
<reference evidence="14 15" key="1">
    <citation type="journal article" date="2020" name="G3 (Bethesda)">
        <title>Draft Genome of the Common Snapping Turtle, Chelydra serpentina, a Model for Phenotypic Plasticity in Reptiles.</title>
        <authorList>
            <person name="Das D."/>
            <person name="Singh S.K."/>
            <person name="Bierstedt J."/>
            <person name="Erickson A."/>
            <person name="Galli G.L.J."/>
            <person name="Crossley D.A. 2nd"/>
            <person name="Rhen T."/>
        </authorList>
    </citation>
    <scope>NUCLEOTIDE SEQUENCE [LARGE SCALE GENOMIC DNA]</scope>
    <source>
        <strain evidence="14">KW</strain>
    </source>
</reference>
<dbReference type="FunFam" id="3.30.160.60:FF:001498">
    <property type="entry name" value="Zinc finger protein 404"/>
    <property type="match status" value="1"/>
</dbReference>
<comment type="similarity">
    <text evidence="2">Belongs to the krueppel C2H2-type zinc-finger protein family.</text>
</comment>
<dbReference type="PROSITE" id="PS50157">
    <property type="entry name" value="ZINC_FINGER_C2H2_2"/>
    <property type="match status" value="3"/>
</dbReference>
<dbReference type="SUPFAM" id="SSF57667">
    <property type="entry name" value="beta-beta-alpha zinc fingers"/>
    <property type="match status" value="2"/>
</dbReference>
<keyword evidence="4" id="KW-0677">Repeat</keyword>
<comment type="caution">
    <text evidence="14">The sequence shown here is derived from an EMBL/GenBank/DDBJ whole genome shotgun (WGS) entry which is preliminary data.</text>
</comment>
<dbReference type="GO" id="GO:0005634">
    <property type="term" value="C:nucleus"/>
    <property type="evidence" value="ECO:0007669"/>
    <property type="project" value="UniProtKB-SubCell"/>
</dbReference>
<protein>
    <submittedName>
        <fullName evidence="14">Zinc finger protein 436-like</fullName>
    </submittedName>
</protein>
<feature type="domain" description="C2H2-type" evidence="13">
    <location>
        <begin position="171"/>
        <end position="200"/>
    </location>
</feature>
<evidence type="ECO:0000256" key="9">
    <source>
        <dbReference type="ARBA" id="ARBA00023163"/>
    </source>
</evidence>
<dbReference type="PANTHER" id="PTHR23235">
    <property type="entry name" value="KRUEPPEL-LIKE TRANSCRIPTION FACTOR"/>
    <property type="match status" value="1"/>
</dbReference>
<dbReference type="GO" id="GO:0000978">
    <property type="term" value="F:RNA polymerase II cis-regulatory region sequence-specific DNA binding"/>
    <property type="evidence" value="ECO:0007669"/>
    <property type="project" value="TreeGrafter"/>
</dbReference>
<evidence type="ECO:0000256" key="7">
    <source>
        <dbReference type="ARBA" id="ARBA00023015"/>
    </source>
</evidence>
<keyword evidence="7" id="KW-0805">Transcription regulation</keyword>
<keyword evidence="3" id="KW-0479">Metal-binding</keyword>
<dbReference type="Pfam" id="PF00096">
    <property type="entry name" value="zf-C2H2"/>
    <property type="match status" value="3"/>
</dbReference>
<dbReference type="FunFam" id="3.30.160.60:FF:000185">
    <property type="entry name" value="zinc finger protein 319"/>
    <property type="match status" value="1"/>
</dbReference>
<evidence type="ECO:0000259" key="13">
    <source>
        <dbReference type="PROSITE" id="PS50157"/>
    </source>
</evidence>
<gene>
    <name evidence="14" type="ORF">G0U57_016038</name>
</gene>
<organism evidence="14 15">
    <name type="scientific">Chelydra serpentina</name>
    <name type="common">Snapping turtle</name>
    <name type="synonym">Testudo serpentina</name>
    <dbReference type="NCBI Taxonomy" id="8475"/>
    <lineage>
        <taxon>Eukaryota</taxon>
        <taxon>Metazoa</taxon>
        <taxon>Chordata</taxon>
        <taxon>Craniata</taxon>
        <taxon>Vertebrata</taxon>
        <taxon>Euteleostomi</taxon>
        <taxon>Archelosauria</taxon>
        <taxon>Testudinata</taxon>
        <taxon>Testudines</taxon>
        <taxon>Cryptodira</taxon>
        <taxon>Durocryptodira</taxon>
        <taxon>Americhelydia</taxon>
        <taxon>Chelydroidea</taxon>
        <taxon>Chelydridae</taxon>
        <taxon>Chelydra</taxon>
    </lineage>
</organism>
<dbReference type="InterPro" id="IPR036236">
    <property type="entry name" value="Znf_C2H2_sf"/>
</dbReference>
<dbReference type="PANTHER" id="PTHR23235:SF120">
    <property type="entry name" value="KRUPPEL-LIKE FACTOR 15"/>
    <property type="match status" value="1"/>
</dbReference>
<dbReference type="GO" id="GO:0000981">
    <property type="term" value="F:DNA-binding transcription factor activity, RNA polymerase II-specific"/>
    <property type="evidence" value="ECO:0007669"/>
    <property type="project" value="TreeGrafter"/>
</dbReference>
<evidence type="ECO:0000256" key="5">
    <source>
        <dbReference type="ARBA" id="ARBA00022771"/>
    </source>
</evidence>
<evidence type="ECO:0000313" key="15">
    <source>
        <dbReference type="Proteomes" id="UP000765507"/>
    </source>
</evidence>
<feature type="domain" description="C2H2-type" evidence="13">
    <location>
        <begin position="143"/>
        <end position="170"/>
    </location>
</feature>
<evidence type="ECO:0000256" key="3">
    <source>
        <dbReference type="ARBA" id="ARBA00022723"/>
    </source>
</evidence>
<evidence type="ECO:0000313" key="14">
    <source>
        <dbReference type="EMBL" id="KAG6924949.1"/>
    </source>
</evidence>